<sequence>MRFAPADAHAAVFDHFGVAPADRPTASCYRWAPVYRTRVDGRIAAIKRTAAPLTDADGLAAWLGALADRGIPVVSPLALPVRNPAPIGRSDEVWVAYPWIDGRRYDGSDADVAAAGDLLGRLHTVDVPDDGVPDLTWPAPDADSVAEDIDGLRPVVPPRDLHRLSAQLAAFTAETLPAIRDAGLPTRAVSLDFKAENLVYTVDGPVLVDPDNADRAPRLLDLANAALLFHNDRPEADALFDPGRWAVFRDAYTRRVALTADERALWPVAVRYMILEWAVWTLIDAGRHGEWNVEPRRSFLCDLAGTDEHRFPL</sequence>
<reference evidence="1" key="1">
    <citation type="submission" date="2021-01" db="EMBL/GenBank/DDBJ databases">
        <title>Whole genome shotgun sequence of Virgisporangium aliadipatigenens NBRC 105644.</title>
        <authorList>
            <person name="Komaki H."/>
            <person name="Tamura T."/>
        </authorList>
    </citation>
    <scope>NUCLEOTIDE SEQUENCE</scope>
    <source>
        <strain evidence="1">NBRC 105644</strain>
    </source>
</reference>
<gene>
    <name evidence="1" type="ORF">Val02_77430</name>
</gene>
<dbReference type="RefSeq" id="WP_203904280.1">
    <property type="nucleotide sequence ID" value="NZ_BOPF01000040.1"/>
</dbReference>
<dbReference type="Proteomes" id="UP000619260">
    <property type="component" value="Unassembled WGS sequence"/>
</dbReference>
<evidence type="ECO:0008006" key="3">
    <source>
        <dbReference type="Google" id="ProtNLM"/>
    </source>
</evidence>
<comment type="caution">
    <text evidence="1">The sequence shown here is derived from an EMBL/GenBank/DDBJ whole genome shotgun (WGS) entry which is preliminary data.</text>
</comment>
<dbReference type="Gene3D" id="3.90.1200.10">
    <property type="match status" value="1"/>
</dbReference>
<dbReference type="SUPFAM" id="SSF56112">
    <property type="entry name" value="Protein kinase-like (PK-like)"/>
    <property type="match status" value="1"/>
</dbReference>
<dbReference type="InterPro" id="IPR011009">
    <property type="entry name" value="Kinase-like_dom_sf"/>
</dbReference>
<evidence type="ECO:0000313" key="1">
    <source>
        <dbReference type="EMBL" id="GIJ50857.1"/>
    </source>
</evidence>
<accession>A0A8J3YUQ4</accession>
<dbReference type="EMBL" id="BOPF01000040">
    <property type="protein sequence ID" value="GIJ50857.1"/>
    <property type="molecule type" value="Genomic_DNA"/>
</dbReference>
<organism evidence="1 2">
    <name type="scientific">Virgisporangium aliadipatigenens</name>
    <dbReference type="NCBI Taxonomy" id="741659"/>
    <lineage>
        <taxon>Bacteria</taxon>
        <taxon>Bacillati</taxon>
        <taxon>Actinomycetota</taxon>
        <taxon>Actinomycetes</taxon>
        <taxon>Micromonosporales</taxon>
        <taxon>Micromonosporaceae</taxon>
        <taxon>Virgisporangium</taxon>
    </lineage>
</organism>
<proteinExistence type="predicted"/>
<dbReference type="AlphaFoldDB" id="A0A8J3YUQ4"/>
<protein>
    <recommendedName>
        <fullName evidence="3">Aminoglycoside phosphotransferase domain-containing protein</fullName>
    </recommendedName>
</protein>
<name>A0A8J3YUQ4_9ACTN</name>
<keyword evidence="2" id="KW-1185">Reference proteome</keyword>
<evidence type="ECO:0000313" key="2">
    <source>
        <dbReference type="Proteomes" id="UP000619260"/>
    </source>
</evidence>